<gene>
    <name evidence="1" type="ORF">Vadar_034004</name>
</gene>
<dbReference type="Proteomes" id="UP000828048">
    <property type="component" value="Chromosome 4"/>
</dbReference>
<comment type="caution">
    <text evidence="1">The sequence shown here is derived from an EMBL/GenBank/DDBJ whole genome shotgun (WGS) entry which is preliminary data.</text>
</comment>
<accession>A0ACB7Z8I9</accession>
<reference evidence="1 2" key="1">
    <citation type="journal article" date="2021" name="Hortic Res">
        <title>High-quality reference genome and annotation aids understanding of berry development for evergreen blueberry (Vaccinium darrowii).</title>
        <authorList>
            <person name="Yu J."/>
            <person name="Hulse-Kemp A.M."/>
            <person name="Babiker E."/>
            <person name="Staton M."/>
        </authorList>
    </citation>
    <scope>NUCLEOTIDE SEQUENCE [LARGE SCALE GENOMIC DNA]</scope>
    <source>
        <strain evidence="2">cv. NJ 8807/NJ 8810</strain>
        <tissue evidence="1">Young leaf</tissue>
    </source>
</reference>
<name>A0ACB7Z8I9_9ERIC</name>
<evidence type="ECO:0000313" key="2">
    <source>
        <dbReference type="Proteomes" id="UP000828048"/>
    </source>
</evidence>
<protein>
    <submittedName>
        <fullName evidence="1">Uncharacterized protein</fullName>
    </submittedName>
</protein>
<organism evidence="1 2">
    <name type="scientific">Vaccinium darrowii</name>
    <dbReference type="NCBI Taxonomy" id="229202"/>
    <lineage>
        <taxon>Eukaryota</taxon>
        <taxon>Viridiplantae</taxon>
        <taxon>Streptophyta</taxon>
        <taxon>Embryophyta</taxon>
        <taxon>Tracheophyta</taxon>
        <taxon>Spermatophyta</taxon>
        <taxon>Magnoliopsida</taxon>
        <taxon>eudicotyledons</taxon>
        <taxon>Gunneridae</taxon>
        <taxon>Pentapetalae</taxon>
        <taxon>asterids</taxon>
        <taxon>Ericales</taxon>
        <taxon>Ericaceae</taxon>
        <taxon>Vaccinioideae</taxon>
        <taxon>Vaccinieae</taxon>
        <taxon>Vaccinium</taxon>
    </lineage>
</organism>
<proteinExistence type="predicted"/>
<evidence type="ECO:0000313" key="1">
    <source>
        <dbReference type="EMBL" id="KAH7862039.1"/>
    </source>
</evidence>
<sequence length="627" mass="69887">MRPTLSICERQNGLIYGFVVSGDRSKPVREKRLMAVVREMKAKSLLEDSPSRGFYLFLLETLVESDVGGGGGVRSSVVGGLGGERGAATVVVVVRRWRQQGHRYDGGGNMPLLGSAENKRTVVRNVTMTKKTIFNLIHQRFAFGTPCAISCRSRKMDEEEEAPPNLNQSPSTAASSSAHPKHAAMLERLSNRKNQSLSKKSDTTSLDSTQSFLSLFSQSKLSIDSHISRLRHQSTDQSNNHLTLKSDLEKISISISDLEKLVAQNSYSLPSFEVRTCLETVSNLKQTLDALTSDLVPKKRFSFKNKKAPISEVNVIEAETRVTQSETRDSSGFENREDKASSSGAVNEIESETRVTELGKPSFRVWDSPGFKGRENEVLVREFKGMEMGEFSISDLSSCEVRLIGCLRALFVHKLRDCKVYVGPVFGSVLIEEVEGCVFVLASHQIRIHHAKGSDFYLRVRSRPIIEDCIGVRFAPYCLGYDGIERDLKESNLDEETGNWANVDDFRWLKAVQSPNWSILPESERIDRVTIMNSDKRLEGDDITESVSVCVCVCVMTLILGTSCEFVSVQFDLPRVVKTKLRIYTGGCSREEGEGCRLILNHLRALLNSPRLPPLKATIHRLEVPLA</sequence>
<keyword evidence="2" id="KW-1185">Reference proteome</keyword>
<dbReference type="EMBL" id="CM037154">
    <property type="protein sequence ID" value="KAH7862039.1"/>
    <property type="molecule type" value="Genomic_DNA"/>
</dbReference>